<keyword evidence="1" id="KW-0732">Signal</keyword>
<feature type="domain" description="DUF306" evidence="2">
    <location>
        <begin position="46"/>
        <end position="153"/>
    </location>
</feature>
<evidence type="ECO:0000256" key="1">
    <source>
        <dbReference type="SAM" id="SignalP"/>
    </source>
</evidence>
<reference evidence="3 4" key="1">
    <citation type="submission" date="2019-01" db="EMBL/GenBank/DDBJ databases">
        <title>Complete genome sequencing of Aequorivita sp. H23M31.</title>
        <authorList>
            <person name="Bae J.-W."/>
        </authorList>
    </citation>
    <scope>NUCLEOTIDE SEQUENCE [LARGE SCALE GENOMIC DNA]</scope>
    <source>
        <strain evidence="3 4">H23M31</strain>
    </source>
</reference>
<dbReference type="InterPro" id="IPR053147">
    <property type="entry name" value="Hsp_HslJ-like"/>
</dbReference>
<dbReference type="PANTHER" id="PTHR35535">
    <property type="entry name" value="HEAT SHOCK PROTEIN HSLJ"/>
    <property type="match status" value="1"/>
</dbReference>
<dbReference type="AlphaFoldDB" id="A0A410G434"/>
<dbReference type="EMBL" id="CP034951">
    <property type="protein sequence ID" value="QAA82042.1"/>
    <property type="molecule type" value="Genomic_DNA"/>
</dbReference>
<evidence type="ECO:0000259" key="2">
    <source>
        <dbReference type="Pfam" id="PF03724"/>
    </source>
</evidence>
<feature type="domain" description="DUF306" evidence="2">
    <location>
        <begin position="164"/>
        <end position="273"/>
    </location>
</feature>
<keyword evidence="4" id="KW-1185">Reference proteome</keyword>
<dbReference type="InterPro" id="IPR005184">
    <property type="entry name" value="DUF306_Meta_HslJ"/>
</dbReference>
<dbReference type="RefSeq" id="WP_128250416.1">
    <property type="nucleotide sequence ID" value="NZ_CP034951.1"/>
</dbReference>
<dbReference type="OrthoDB" id="880459at2"/>
<proteinExistence type="predicted"/>
<evidence type="ECO:0000313" key="4">
    <source>
        <dbReference type="Proteomes" id="UP000285517"/>
    </source>
</evidence>
<sequence length="276" mass="31190">MKIHFIAFVLVAFALGSCTSTKNTVSTEPTGPMIDQNTPFVKIPTETFWKLETLEGKDVSSFKRDGQEVGFTMFADNKRISGYAGCNSFFGTYKMEPGNRISFSEIGATKMMCPDEDFNENDFLEVFGLADNYTLRGNRLELNVGRRAPLAVFVSTAIPLNPVVKKHWKLKTLDGKKVKMEKNQKDDIFFTLNPQDNTVTGFAGCNTFGGNYELKEDNKIYFSKIISTLMACPDLQFNEWEYLKVFENANTYRIRGKKLEILGSDNTPLAVFEEVD</sequence>
<dbReference type="PROSITE" id="PS51257">
    <property type="entry name" value="PROKAR_LIPOPROTEIN"/>
    <property type="match status" value="1"/>
</dbReference>
<feature type="signal peptide" evidence="1">
    <location>
        <begin position="1"/>
        <end position="22"/>
    </location>
</feature>
<protein>
    <submittedName>
        <fullName evidence="3">META domain-containing protein</fullName>
    </submittedName>
</protein>
<organism evidence="3 4">
    <name type="scientific">Aequorivita ciconiae</name>
    <dbReference type="NCBI Taxonomy" id="2494375"/>
    <lineage>
        <taxon>Bacteria</taxon>
        <taxon>Pseudomonadati</taxon>
        <taxon>Bacteroidota</taxon>
        <taxon>Flavobacteriia</taxon>
        <taxon>Flavobacteriales</taxon>
        <taxon>Flavobacteriaceae</taxon>
        <taxon>Aequorivita</taxon>
    </lineage>
</organism>
<accession>A0A410G434</accession>
<gene>
    <name evidence="3" type="ORF">EI546_10040</name>
</gene>
<feature type="chain" id="PRO_5019503603" evidence="1">
    <location>
        <begin position="23"/>
        <end position="276"/>
    </location>
</feature>
<dbReference type="PANTHER" id="PTHR35535:SF1">
    <property type="entry name" value="HEAT SHOCK PROTEIN HSLJ"/>
    <property type="match status" value="1"/>
</dbReference>
<dbReference type="Pfam" id="PF03724">
    <property type="entry name" value="META"/>
    <property type="match status" value="2"/>
</dbReference>
<dbReference type="Gene3D" id="2.40.128.270">
    <property type="match status" value="2"/>
</dbReference>
<dbReference type="Proteomes" id="UP000285517">
    <property type="component" value="Chromosome"/>
</dbReference>
<evidence type="ECO:0000313" key="3">
    <source>
        <dbReference type="EMBL" id="QAA82042.1"/>
    </source>
</evidence>
<dbReference type="InterPro" id="IPR038670">
    <property type="entry name" value="HslJ-like_sf"/>
</dbReference>
<name>A0A410G434_9FLAO</name>
<dbReference type="KEGG" id="aev:EI546_10040"/>